<dbReference type="PANTHER" id="PTHR19879">
    <property type="entry name" value="TRANSCRIPTION INITIATION FACTOR TFIID"/>
    <property type="match status" value="1"/>
</dbReference>
<dbReference type="Proteomes" id="UP000597444">
    <property type="component" value="Unassembled WGS sequence"/>
</dbReference>
<dbReference type="InterPro" id="IPR013979">
    <property type="entry name" value="TIF_beta_prop-like"/>
</dbReference>
<dbReference type="Gene3D" id="2.130.10.10">
    <property type="entry name" value="YVTN repeat-like/Quinoprotein amine dehydrogenase"/>
    <property type="match status" value="1"/>
</dbReference>
<dbReference type="InterPro" id="IPR036322">
    <property type="entry name" value="WD40_repeat_dom_sf"/>
</dbReference>
<feature type="domain" description="Translation initiation factor beta propellor-like" evidence="1">
    <location>
        <begin position="110"/>
        <end position="221"/>
    </location>
</feature>
<dbReference type="InterPro" id="IPR001680">
    <property type="entry name" value="WD40_rpt"/>
</dbReference>
<dbReference type="AlphaFoldDB" id="A0A8J3ITX4"/>
<evidence type="ECO:0000313" key="3">
    <source>
        <dbReference type="Proteomes" id="UP000597444"/>
    </source>
</evidence>
<dbReference type="SUPFAM" id="SSF50978">
    <property type="entry name" value="WD40 repeat-like"/>
    <property type="match status" value="1"/>
</dbReference>
<gene>
    <name evidence="2" type="ORF">KSF_105510</name>
</gene>
<comment type="caution">
    <text evidence="2">The sequence shown here is derived from an EMBL/GenBank/DDBJ whole genome shotgun (WGS) entry which is preliminary data.</text>
</comment>
<sequence>MLVWEAITGRLIHKLDLGLKEWSTTNSVAWSPDGKYLALGAGETTQVWDVTIGRLIAKYSIHAYAIISVIWSNKDIYITSDTKSQQIELNKVVDGNVISSYIIYSGGKYTSSIGAVTWSPNRKYLAIAFGYDYPGIIRVWESSSGKHVVDYNIGNNAIVLSIAWSPDGRYIAWGAFGLEAGAGTILGVSEVVTGKAIRTFSPEFVPSEFIDWSPDGKYIVSGISRVGPTAQVGDFATGKVIADYTFYTGPLNLYISEIKLGAWSPDGKYIAWVVSGNKIEICWAV</sequence>
<accession>A0A8J3ITX4</accession>
<name>A0A8J3ITX4_9CHLR</name>
<keyword evidence="3" id="KW-1185">Reference proteome</keyword>
<evidence type="ECO:0000259" key="1">
    <source>
        <dbReference type="Pfam" id="PF08662"/>
    </source>
</evidence>
<dbReference type="Pfam" id="PF08662">
    <property type="entry name" value="eIF2A"/>
    <property type="match status" value="1"/>
</dbReference>
<reference evidence="2" key="1">
    <citation type="submission" date="2020-10" db="EMBL/GenBank/DDBJ databases">
        <title>Taxonomic study of unclassified bacteria belonging to the class Ktedonobacteria.</title>
        <authorList>
            <person name="Yabe S."/>
            <person name="Wang C.M."/>
            <person name="Zheng Y."/>
            <person name="Sakai Y."/>
            <person name="Cavaletti L."/>
            <person name="Monciardini P."/>
            <person name="Donadio S."/>
        </authorList>
    </citation>
    <scope>NUCLEOTIDE SEQUENCE</scope>
    <source>
        <strain evidence="2">ID150040</strain>
    </source>
</reference>
<dbReference type="InterPro" id="IPR011659">
    <property type="entry name" value="WD40"/>
</dbReference>
<proteinExistence type="predicted"/>
<dbReference type="EMBL" id="BNJK01000002">
    <property type="protein sequence ID" value="GHP00504.1"/>
    <property type="molecule type" value="Genomic_DNA"/>
</dbReference>
<dbReference type="Pfam" id="PF07676">
    <property type="entry name" value="PD40"/>
    <property type="match status" value="1"/>
</dbReference>
<evidence type="ECO:0000313" key="2">
    <source>
        <dbReference type="EMBL" id="GHP00504.1"/>
    </source>
</evidence>
<organism evidence="2 3">
    <name type="scientific">Reticulibacter mediterranei</name>
    <dbReference type="NCBI Taxonomy" id="2778369"/>
    <lineage>
        <taxon>Bacteria</taxon>
        <taxon>Bacillati</taxon>
        <taxon>Chloroflexota</taxon>
        <taxon>Ktedonobacteria</taxon>
        <taxon>Ktedonobacterales</taxon>
        <taxon>Reticulibacteraceae</taxon>
        <taxon>Reticulibacter</taxon>
    </lineage>
</organism>
<dbReference type="PANTHER" id="PTHR19879:SF9">
    <property type="entry name" value="TRANSCRIPTION INITIATION FACTOR TFIID SUBUNIT 5"/>
    <property type="match status" value="1"/>
</dbReference>
<protein>
    <recommendedName>
        <fullName evidence="1">Translation initiation factor beta propellor-like domain-containing protein</fullName>
    </recommendedName>
</protein>
<dbReference type="Pfam" id="PF00400">
    <property type="entry name" value="WD40"/>
    <property type="match status" value="1"/>
</dbReference>
<dbReference type="InterPro" id="IPR015943">
    <property type="entry name" value="WD40/YVTN_repeat-like_dom_sf"/>
</dbReference>